<protein>
    <recommendedName>
        <fullName evidence="2">DUF1616 domain-containing protein</fullName>
    </recommendedName>
</protein>
<sequence length="189" mass="21089">QERFHVEFCLKLPGWGGSTLNKSLSIILLVSVIGSLGALGYAIVTPKPGERFTEFYILGLGGTAQGYPDEFVMDGDKLVLVRYNGDETQQATSDSGRVILGIINHEYETTTYLVKVIVDEEPASIYFDKAKMGEIGPIELNHDEKWEYEIGFAPHHVGDNQKVEFVLYKSEERCFEASAHLWIDVKGQG</sequence>
<accession>X1U1V2</accession>
<keyword evidence="1" id="KW-0812">Transmembrane</keyword>
<organism evidence="3">
    <name type="scientific">marine sediment metagenome</name>
    <dbReference type="NCBI Taxonomy" id="412755"/>
    <lineage>
        <taxon>unclassified sequences</taxon>
        <taxon>metagenomes</taxon>
        <taxon>ecological metagenomes</taxon>
    </lineage>
</organism>
<dbReference type="Pfam" id="PF07760">
    <property type="entry name" value="DUF1616"/>
    <property type="match status" value="1"/>
</dbReference>
<evidence type="ECO:0000256" key="1">
    <source>
        <dbReference type="SAM" id="Phobius"/>
    </source>
</evidence>
<name>X1U1V2_9ZZZZ</name>
<keyword evidence="1" id="KW-0472">Membrane</keyword>
<feature type="domain" description="DUF1616" evidence="2">
    <location>
        <begin position="17"/>
        <end position="184"/>
    </location>
</feature>
<feature type="non-terminal residue" evidence="3">
    <location>
        <position position="1"/>
    </location>
</feature>
<dbReference type="InterPro" id="IPR011674">
    <property type="entry name" value="DUF1616"/>
</dbReference>
<comment type="caution">
    <text evidence="3">The sequence shown here is derived from an EMBL/GenBank/DDBJ whole genome shotgun (WGS) entry which is preliminary data.</text>
</comment>
<feature type="transmembrane region" description="Helical" evidence="1">
    <location>
        <begin position="24"/>
        <end position="44"/>
    </location>
</feature>
<evidence type="ECO:0000259" key="2">
    <source>
        <dbReference type="Pfam" id="PF07760"/>
    </source>
</evidence>
<reference evidence="3" key="1">
    <citation type="journal article" date="2014" name="Front. Microbiol.">
        <title>High frequency of phylogenetically diverse reductive dehalogenase-homologous genes in deep subseafloor sedimentary metagenomes.</title>
        <authorList>
            <person name="Kawai M."/>
            <person name="Futagami T."/>
            <person name="Toyoda A."/>
            <person name="Takaki Y."/>
            <person name="Nishi S."/>
            <person name="Hori S."/>
            <person name="Arai W."/>
            <person name="Tsubouchi T."/>
            <person name="Morono Y."/>
            <person name="Uchiyama I."/>
            <person name="Ito T."/>
            <person name="Fujiyama A."/>
            <person name="Inagaki F."/>
            <person name="Takami H."/>
        </authorList>
    </citation>
    <scope>NUCLEOTIDE SEQUENCE</scope>
    <source>
        <strain evidence="3">Expedition CK06-06</strain>
    </source>
</reference>
<dbReference type="AlphaFoldDB" id="X1U1V2"/>
<gene>
    <name evidence="3" type="ORF">S12H4_30923</name>
</gene>
<keyword evidence="1" id="KW-1133">Transmembrane helix</keyword>
<proteinExistence type="predicted"/>
<evidence type="ECO:0000313" key="3">
    <source>
        <dbReference type="EMBL" id="GAI93820.1"/>
    </source>
</evidence>
<dbReference type="EMBL" id="BARW01018001">
    <property type="protein sequence ID" value="GAI93820.1"/>
    <property type="molecule type" value="Genomic_DNA"/>
</dbReference>